<reference evidence="4" key="1">
    <citation type="submission" date="2017-02" db="EMBL/GenBank/DDBJ databases">
        <authorList>
            <person name="Dridi B."/>
        </authorList>
    </citation>
    <scope>NUCLEOTIDE SEQUENCE [LARGE SCALE GENOMIC DNA]</scope>
    <source>
        <strain evidence="4">bH819</strain>
    </source>
</reference>
<dbReference type="PANTHER" id="PTHR43798">
    <property type="entry name" value="MONOACYLGLYCEROL LIPASE"/>
    <property type="match status" value="1"/>
</dbReference>
<dbReference type="EMBL" id="FWFD01000015">
    <property type="protein sequence ID" value="SLM86523.1"/>
    <property type="molecule type" value="Genomic_DNA"/>
</dbReference>
<feature type="domain" description="AB hydrolase-1" evidence="2">
    <location>
        <begin position="23"/>
        <end position="143"/>
    </location>
</feature>
<dbReference type="InterPro" id="IPR000073">
    <property type="entry name" value="AB_hydrolase_1"/>
</dbReference>
<evidence type="ECO:0000313" key="3">
    <source>
        <dbReference type="EMBL" id="SLM86523.1"/>
    </source>
</evidence>
<evidence type="ECO:0000313" key="4">
    <source>
        <dbReference type="Proteomes" id="UP000195918"/>
    </source>
</evidence>
<keyword evidence="4" id="KW-1185">Reference proteome</keyword>
<evidence type="ECO:0000259" key="2">
    <source>
        <dbReference type="Pfam" id="PF00561"/>
    </source>
</evidence>
<dbReference type="Pfam" id="PF00561">
    <property type="entry name" value="Abhydrolase_1"/>
    <property type="match status" value="1"/>
</dbReference>
<gene>
    <name evidence="3" type="ORF">FM121_10550</name>
</gene>
<dbReference type="GO" id="GO:0016020">
    <property type="term" value="C:membrane"/>
    <property type="evidence" value="ECO:0007669"/>
    <property type="project" value="TreeGrafter"/>
</dbReference>
<dbReference type="AlphaFoldDB" id="A0A1X6WQB0"/>
<dbReference type="GO" id="GO:0016787">
    <property type="term" value="F:hydrolase activity"/>
    <property type="evidence" value="ECO:0007669"/>
    <property type="project" value="UniProtKB-KW"/>
</dbReference>
<accession>A0A1X6WQB0</accession>
<evidence type="ECO:0000256" key="1">
    <source>
        <dbReference type="ARBA" id="ARBA00022801"/>
    </source>
</evidence>
<organism evidence="3 4">
    <name type="scientific">Vagococcus fluvialis bH819</name>
    <dbReference type="NCBI Taxonomy" id="1255619"/>
    <lineage>
        <taxon>Bacteria</taxon>
        <taxon>Bacillati</taxon>
        <taxon>Bacillota</taxon>
        <taxon>Bacilli</taxon>
        <taxon>Lactobacillales</taxon>
        <taxon>Enterococcaceae</taxon>
        <taxon>Vagococcus</taxon>
    </lineage>
</organism>
<protein>
    <submittedName>
        <fullName evidence="3">Hydrolase, alpha/beta hydrolase fold family</fullName>
    </submittedName>
</protein>
<dbReference type="InterPro" id="IPR029058">
    <property type="entry name" value="AB_hydrolase_fold"/>
</dbReference>
<name>A0A1X6WQB0_9ENTE</name>
<keyword evidence="1 3" id="KW-0378">Hydrolase</keyword>
<dbReference type="Gene3D" id="3.40.50.1820">
    <property type="entry name" value="alpha/beta hydrolase"/>
    <property type="match status" value="1"/>
</dbReference>
<dbReference type="PANTHER" id="PTHR43798:SF31">
    <property type="entry name" value="AB HYDROLASE SUPERFAMILY PROTEIN YCLE"/>
    <property type="match status" value="1"/>
</dbReference>
<dbReference type="SUPFAM" id="SSF53474">
    <property type="entry name" value="alpha/beta-Hydrolases"/>
    <property type="match status" value="1"/>
</dbReference>
<sequence length="236" mass="27511">MEKIISAKDGSPIFYRTIGHGEPLFFIHGNSGSHQYFKRQIDYFKDRYQLILMDTRDHGLSKNTTNKLTFEQIMADIKMILKNEKIKKTSFFGFSDGANIALTFATYNQEYVSKLILVSPNITFDQLIPYQRFMSDKLYWMAKNIFRSPKKSRVFQLARKDLPILPEQTKRLKIPSLFIMGDHDIVKPEKMRNFVKNVPNATLKIIKHCGHSVPRLKPTQINQMSLNFLTKKTAEL</sequence>
<dbReference type="RefSeq" id="WP_086952148.1">
    <property type="nucleotide sequence ID" value="NZ_FWFD01000015.1"/>
</dbReference>
<dbReference type="OrthoDB" id="9805423at2"/>
<dbReference type="Proteomes" id="UP000195918">
    <property type="component" value="Unassembled WGS sequence"/>
</dbReference>
<dbReference type="InterPro" id="IPR050266">
    <property type="entry name" value="AB_hydrolase_sf"/>
</dbReference>
<proteinExistence type="predicted"/>